<protein>
    <recommendedName>
        <fullName evidence="3">Deoxyribodipyrimidine photo-lyase</fullName>
        <ecNumber evidence="2">4.1.99.3</ecNumber>
    </recommendedName>
</protein>
<dbReference type="EC" id="4.1.99.3" evidence="2"/>
<feature type="binding site" evidence="8">
    <location>
        <position position="269"/>
    </location>
    <ligand>
        <name>FAD</name>
        <dbReference type="ChEBI" id="CHEBI:57692"/>
    </ligand>
</feature>
<keyword evidence="12" id="KW-0456">Lyase</keyword>
<dbReference type="Proteomes" id="UP000548582">
    <property type="component" value="Unassembled WGS sequence"/>
</dbReference>
<dbReference type="Gene3D" id="1.10.579.10">
    <property type="entry name" value="DNA Cyclobutane Dipyrimidine Photolyase, subunit A, domain 3"/>
    <property type="match status" value="1"/>
</dbReference>
<keyword evidence="13" id="KW-1185">Reference proteome</keyword>
<dbReference type="RefSeq" id="WP_170054325.1">
    <property type="nucleotide sequence ID" value="NZ_JABBKX010000003.1"/>
</dbReference>
<dbReference type="SUPFAM" id="SSF48173">
    <property type="entry name" value="Cryptochrome/photolyase FAD-binding domain"/>
    <property type="match status" value="1"/>
</dbReference>
<dbReference type="Gene3D" id="1.25.40.80">
    <property type="match status" value="1"/>
</dbReference>
<feature type="site" description="Electron transfer via tryptophanyl radical" evidence="9">
    <location>
        <position position="356"/>
    </location>
</feature>
<dbReference type="PANTHER" id="PTHR11455">
    <property type="entry name" value="CRYPTOCHROME"/>
    <property type="match status" value="1"/>
</dbReference>
<dbReference type="EMBL" id="JABBKX010000003">
    <property type="protein sequence ID" value="NMJ42109.1"/>
    <property type="molecule type" value="Genomic_DNA"/>
</dbReference>
<keyword evidence="6 10" id="KW-0157">Chromophore</keyword>
<comment type="cofactor">
    <cofactor evidence="1">
        <name>(6R)-5,10-methylene-5,6,7,8-tetrahydrofolate</name>
        <dbReference type="ChEBI" id="CHEBI:15636"/>
    </cofactor>
</comment>
<dbReference type="PRINTS" id="PR00147">
    <property type="entry name" value="DNAPHOTLYASE"/>
</dbReference>
<evidence type="ECO:0000256" key="9">
    <source>
        <dbReference type="PIRSR" id="PIRSR602081-2"/>
    </source>
</evidence>
<evidence type="ECO:0000256" key="3">
    <source>
        <dbReference type="ARBA" id="ARBA00014046"/>
    </source>
</evidence>
<evidence type="ECO:0000256" key="8">
    <source>
        <dbReference type="PIRSR" id="PIRSR602081-1"/>
    </source>
</evidence>
<feature type="domain" description="Photolyase/cryptochrome alpha/beta" evidence="11">
    <location>
        <begin position="3"/>
        <end position="127"/>
    </location>
</feature>
<dbReference type="InterPro" id="IPR036155">
    <property type="entry name" value="Crypto/Photolyase_N_sf"/>
</dbReference>
<dbReference type="InterPro" id="IPR002081">
    <property type="entry name" value="Cryptochrome/DNA_photolyase_1"/>
</dbReference>
<comment type="similarity">
    <text evidence="10">Belongs to the DNA photolyase family.</text>
</comment>
<organism evidence="12 13">
    <name type="scientific">Neoroseomonas marina</name>
    <dbReference type="NCBI Taxonomy" id="1232220"/>
    <lineage>
        <taxon>Bacteria</taxon>
        <taxon>Pseudomonadati</taxon>
        <taxon>Pseudomonadota</taxon>
        <taxon>Alphaproteobacteria</taxon>
        <taxon>Acetobacterales</taxon>
        <taxon>Acetobacteraceae</taxon>
        <taxon>Neoroseomonas</taxon>
    </lineage>
</organism>
<dbReference type="InterPro" id="IPR006050">
    <property type="entry name" value="DNA_photolyase_N"/>
</dbReference>
<dbReference type="InterPro" id="IPR018394">
    <property type="entry name" value="DNA_photolyase_1_CS_C"/>
</dbReference>
<dbReference type="InterPro" id="IPR036134">
    <property type="entry name" value="Crypto/Photolyase_FAD-like_sf"/>
</dbReference>
<proteinExistence type="inferred from homology"/>
<reference evidence="12 13" key="1">
    <citation type="submission" date="2020-03" db="EMBL/GenBank/DDBJ databases">
        <authorList>
            <person name="Sun Q."/>
        </authorList>
    </citation>
    <scope>NUCLEOTIDE SEQUENCE [LARGE SCALE GENOMIC DNA]</scope>
    <source>
        <strain evidence="12 13">JC162</strain>
    </source>
</reference>
<dbReference type="GO" id="GO:0000719">
    <property type="term" value="P:photoreactive repair"/>
    <property type="evidence" value="ECO:0007669"/>
    <property type="project" value="UniProtKB-ARBA"/>
</dbReference>
<dbReference type="GO" id="GO:0003677">
    <property type="term" value="F:DNA binding"/>
    <property type="evidence" value="ECO:0007669"/>
    <property type="project" value="TreeGrafter"/>
</dbReference>
<evidence type="ECO:0000259" key="11">
    <source>
        <dbReference type="PROSITE" id="PS51645"/>
    </source>
</evidence>
<dbReference type="SUPFAM" id="SSF52425">
    <property type="entry name" value="Cryptochrome/photolyase, N-terminal domain"/>
    <property type="match status" value="1"/>
</dbReference>
<evidence type="ECO:0000256" key="5">
    <source>
        <dbReference type="ARBA" id="ARBA00022827"/>
    </source>
</evidence>
<dbReference type="GO" id="GO:0009416">
    <property type="term" value="P:response to light stimulus"/>
    <property type="evidence" value="ECO:0007669"/>
    <property type="project" value="TreeGrafter"/>
</dbReference>
<evidence type="ECO:0000313" key="13">
    <source>
        <dbReference type="Proteomes" id="UP000548582"/>
    </source>
</evidence>
<keyword evidence="4 8" id="KW-0285">Flavoprotein</keyword>
<feature type="binding site" evidence="8">
    <location>
        <position position="224"/>
    </location>
    <ligand>
        <name>FAD</name>
        <dbReference type="ChEBI" id="CHEBI:57692"/>
    </ligand>
</feature>
<feature type="site" description="Electron transfer via tryptophanyl radical" evidence="9">
    <location>
        <position position="379"/>
    </location>
</feature>
<dbReference type="PROSITE" id="PS51645">
    <property type="entry name" value="PHR_CRY_ALPHA_BETA"/>
    <property type="match status" value="1"/>
</dbReference>
<dbReference type="GO" id="GO:0003904">
    <property type="term" value="F:deoxyribodipyrimidine photo-lyase activity"/>
    <property type="evidence" value="ECO:0007669"/>
    <property type="project" value="UniProtKB-EC"/>
</dbReference>
<feature type="site" description="Electron transfer via tryptophanyl radical" evidence="9">
    <location>
        <position position="303"/>
    </location>
</feature>
<dbReference type="AlphaFoldDB" id="A0A848EEY4"/>
<evidence type="ECO:0000256" key="7">
    <source>
        <dbReference type="ARBA" id="ARBA00033999"/>
    </source>
</evidence>
<feature type="binding site" evidence="8">
    <location>
        <begin position="237"/>
        <end position="241"/>
    </location>
    <ligand>
        <name>FAD</name>
        <dbReference type="ChEBI" id="CHEBI:57692"/>
    </ligand>
</feature>
<dbReference type="InterPro" id="IPR014729">
    <property type="entry name" value="Rossmann-like_a/b/a_fold"/>
</dbReference>
<dbReference type="PANTHER" id="PTHR11455:SF9">
    <property type="entry name" value="CRYPTOCHROME CIRCADIAN CLOCK 5 ISOFORM X1"/>
    <property type="match status" value="1"/>
</dbReference>
<evidence type="ECO:0000313" key="12">
    <source>
        <dbReference type="EMBL" id="NMJ42109.1"/>
    </source>
</evidence>
<evidence type="ECO:0000256" key="1">
    <source>
        <dbReference type="ARBA" id="ARBA00001932"/>
    </source>
</evidence>
<accession>A0A848EEY4</accession>
<comment type="catalytic activity">
    <reaction evidence="7">
        <text>cyclobutadipyrimidine (in DNA) = 2 pyrimidine residues (in DNA).</text>
        <dbReference type="EC" id="4.1.99.3"/>
    </reaction>
</comment>
<comment type="caution">
    <text evidence="12">The sequence shown here is derived from an EMBL/GenBank/DDBJ whole genome shotgun (WGS) entry which is preliminary data.</text>
</comment>
<gene>
    <name evidence="12" type="ORF">GWK16_12715</name>
</gene>
<evidence type="ECO:0000256" key="10">
    <source>
        <dbReference type="RuleBase" id="RU004182"/>
    </source>
</evidence>
<dbReference type="InterPro" id="IPR005101">
    <property type="entry name" value="Cryptochr/Photolyase_FAD-bd"/>
</dbReference>
<dbReference type="Pfam" id="PF00875">
    <property type="entry name" value="DNA_photolyase"/>
    <property type="match status" value="1"/>
</dbReference>
<evidence type="ECO:0000256" key="4">
    <source>
        <dbReference type="ARBA" id="ARBA00022630"/>
    </source>
</evidence>
<evidence type="ECO:0000256" key="6">
    <source>
        <dbReference type="ARBA" id="ARBA00022991"/>
    </source>
</evidence>
<keyword evidence="5 8" id="KW-0274">FAD</keyword>
<dbReference type="GO" id="GO:0071949">
    <property type="term" value="F:FAD binding"/>
    <property type="evidence" value="ECO:0007669"/>
    <property type="project" value="TreeGrafter"/>
</dbReference>
<dbReference type="Gene3D" id="3.40.50.620">
    <property type="entry name" value="HUPs"/>
    <property type="match status" value="1"/>
</dbReference>
<feature type="binding site" evidence="8">
    <location>
        <begin position="369"/>
        <end position="371"/>
    </location>
    <ligand>
        <name>FAD</name>
        <dbReference type="ChEBI" id="CHEBI:57692"/>
    </ligand>
</feature>
<dbReference type="FunFam" id="1.10.579.10:FF:000003">
    <property type="entry name" value="Deoxyribodipyrimidine photo-lyase"/>
    <property type="match status" value="1"/>
</dbReference>
<evidence type="ECO:0000256" key="2">
    <source>
        <dbReference type="ARBA" id="ARBA00013149"/>
    </source>
</evidence>
<comment type="cofactor">
    <cofactor evidence="8">
        <name>FAD</name>
        <dbReference type="ChEBI" id="CHEBI:57692"/>
    </cofactor>
    <text evidence="8">Binds 1 FAD per subunit.</text>
</comment>
<dbReference type="Pfam" id="PF03441">
    <property type="entry name" value="FAD_binding_7"/>
    <property type="match status" value="1"/>
</dbReference>
<sequence>MSDPAILWYRQDLRLADNPALAAIGDRPVLPVYILEDGPWAPGGAARWWLHHSLAALSASLAAAGTPLLILRGDPRQILPGLADATGATEVHADRRTEPAGRRCDAETHVALDATGRRLVLHRTALLHEPHLVRTGSGGPYGVYTPFSRAVFALLDGLPPPIPAPTRLRPATGAPAGLALDALGLLPKPPVPDWAAGFRDHWQPGEAGAAARMAAFLEEGLDGYAARRNDPGVIWGTSGLSPHLHLGEISPRQVWHAARDRGGRGLETFLKEVLWREFSHHLLWHRPEMPETPLRPEFAAFPWRRDAALLRAWQQGRTGFPIVDAGMRQLWQTGWMHNRVRMIAASLLVKHLLQPWQDGEAWFWDTLVDADLAANSASWQWVAGCGADAAPYFRIFNPVLQGEKFDANGAYVRRWCPELARLPDRWIHRVHEAPEIVLRGAGIVLGKTYPAPIVDLAEGRARALAAFAEIKGADAA</sequence>
<dbReference type="PROSITE" id="PS00394">
    <property type="entry name" value="DNA_PHOTOLYASES_1_1"/>
    <property type="match status" value="1"/>
</dbReference>
<name>A0A848EEY4_9PROT</name>